<gene>
    <name evidence="1" type="ORF">SAHL_11045</name>
</gene>
<dbReference type="Proteomes" id="UP000285123">
    <property type="component" value="Unassembled WGS sequence"/>
</dbReference>
<evidence type="ECO:0000313" key="2">
    <source>
        <dbReference type="Proteomes" id="UP000285123"/>
    </source>
</evidence>
<proteinExistence type="predicted"/>
<accession>A0A423PQL7</accession>
<reference evidence="1 2" key="1">
    <citation type="submission" date="2013-10" db="EMBL/GenBank/DDBJ databases">
        <title>Salinisphaera halophila YIM 95161 Genome Sequencing.</title>
        <authorList>
            <person name="Lai Q."/>
            <person name="Li C."/>
            <person name="Shao Z."/>
        </authorList>
    </citation>
    <scope>NUCLEOTIDE SEQUENCE [LARGE SCALE GENOMIC DNA]</scope>
    <source>
        <strain evidence="1 2">YIM 95161</strain>
    </source>
</reference>
<dbReference type="Pfam" id="PF05954">
    <property type="entry name" value="Phage_GPD"/>
    <property type="match status" value="1"/>
</dbReference>
<sequence>MSRVQLHDRGGGRSDAVTLEFADDGTIPLPPHGQRLALELGYDGVESCALTEMTVDQYASSGPPATIKLSATGADFTSEMRAKKERTHEPTTLGNLLAILAEPYDVTTVVKPDSLARLQLPLVDQAGQSDLGLAVELARTYGGIFKPANGQWVILGYDAMPASQLTIRRDEVTQWRAHFAARRRAGSVVAHYHDFGRAQRVPVTVGDGAPVTRLDKTFETAAIAEAHARARLHRGIRASRRLQLQLPGRPDLQTLTRVRLDGFRRELDRDWLITDVTHVIDERGYRCEVDAEGVADDPVA</sequence>
<dbReference type="AlphaFoldDB" id="A0A423PQL7"/>
<evidence type="ECO:0008006" key="3">
    <source>
        <dbReference type="Google" id="ProtNLM"/>
    </source>
</evidence>
<evidence type="ECO:0000313" key="1">
    <source>
        <dbReference type="EMBL" id="ROO27905.1"/>
    </source>
</evidence>
<organism evidence="1 2">
    <name type="scientific">Salinisphaera orenii YIM 95161</name>
    <dbReference type="NCBI Taxonomy" id="1051139"/>
    <lineage>
        <taxon>Bacteria</taxon>
        <taxon>Pseudomonadati</taxon>
        <taxon>Pseudomonadota</taxon>
        <taxon>Gammaproteobacteria</taxon>
        <taxon>Salinisphaerales</taxon>
        <taxon>Salinisphaeraceae</taxon>
        <taxon>Salinisphaera</taxon>
    </lineage>
</organism>
<dbReference type="EMBL" id="AYKF01000090">
    <property type="protein sequence ID" value="ROO27905.1"/>
    <property type="molecule type" value="Genomic_DNA"/>
</dbReference>
<protein>
    <recommendedName>
        <fullName evidence="3">Phage tail protein</fullName>
    </recommendedName>
</protein>
<comment type="caution">
    <text evidence="1">The sequence shown here is derived from an EMBL/GenBank/DDBJ whole genome shotgun (WGS) entry which is preliminary data.</text>
</comment>
<dbReference type="SUPFAM" id="SSF69279">
    <property type="entry name" value="Phage tail proteins"/>
    <property type="match status" value="1"/>
</dbReference>
<name>A0A423PQL7_9GAMM</name>